<keyword evidence="11" id="KW-0472">Membrane</keyword>
<proteinExistence type="predicted"/>
<evidence type="ECO:0000256" key="8">
    <source>
        <dbReference type="ARBA" id="ARBA00022786"/>
    </source>
</evidence>
<dbReference type="GO" id="GO:0016567">
    <property type="term" value="P:protein ubiquitination"/>
    <property type="evidence" value="ECO:0007669"/>
    <property type="project" value="TreeGrafter"/>
</dbReference>
<dbReference type="PANTHER" id="PTHR45977">
    <property type="entry name" value="TARGET OF ERK KINASE MPK-1"/>
    <property type="match status" value="1"/>
</dbReference>
<comment type="catalytic activity">
    <reaction evidence="1">
        <text>S-ubiquitinyl-[E2 ubiquitin-conjugating enzyme]-L-cysteine + [acceptor protein]-L-lysine = [E2 ubiquitin-conjugating enzyme]-L-cysteine + N(6)-ubiquitinyl-[acceptor protein]-L-lysine.</text>
        <dbReference type="EC" id="2.3.2.27"/>
    </reaction>
</comment>
<dbReference type="InterPro" id="IPR001841">
    <property type="entry name" value="Znf_RING"/>
</dbReference>
<feature type="domain" description="RING-type" evidence="14">
    <location>
        <begin position="327"/>
        <end position="368"/>
    </location>
</feature>
<gene>
    <name evidence="15" type="ORF">ASEP1449_LOCUS4401</name>
</gene>
<feature type="compositionally biased region" description="Low complexity" evidence="13">
    <location>
        <begin position="36"/>
        <end position="48"/>
    </location>
</feature>
<dbReference type="EC" id="2.3.2.27" evidence="3"/>
<name>A0A7S2UAS3_9STRA</name>
<sequence>MAMAAAISSFFSSQSDRNEMARVHQYDDDDIENGLAPPASSPRRVSPSNSIRNGRDTATTLDTEADNAPGMRVELSDSTETTNAGTEEEEEEAGENNIVREGFVERHRRMLELEEERELARRRTSTCVLVAAFILFRLWVEALVEKDPGMLMICFVGTSWTARWIRQNREHEAELDRQIQEFISGEGNGDMADFRFMSFQAQLAMAIIESQQQMATGNFGHPDGNSPHHVQGLSQVAQDRWDRFDFGAPTKPIHMDNSYKNNASPNSLKRRKGGYGSVALSEESSSVKAQEVPHDLKLLEEVNGIDQTNSVDGEGLTTIALEEAPSCSICLSEYEVGDSMVKLPCGHVYHADCVSAWTQNHVRCPLCNFNLEQCTATTDEATPGSSDNATQMSVV</sequence>
<evidence type="ECO:0000256" key="11">
    <source>
        <dbReference type="ARBA" id="ARBA00023136"/>
    </source>
</evidence>
<protein>
    <recommendedName>
        <fullName evidence="3">RING-type E3 ubiquitin transferase</fullName>
        <ecNumber evidence="3">2.3.2.27</ecNumber>
    </recommendedName>
</protein>
<feature type="compositionally biased region" description="Polar residues" evidence="13">
    <location>
        <begin position="49"/>
        <end position="62"/>
    </location>
</feature>
<evidence type="ECO:0000256" key="7">
    <source>
        <dbReference type="ARBA" id="ARBA00022771"/>
    </source>
</evidence>
<dbReference type="SMART" id="SM00184">
    <property type="entry name" value="RING"/>
    <property type="match status" value="1"/>
</dbReference>
<organism evidence="15">
    <name type="scientific">Attheya septentrionalis</name>
    <dbReference type="NCBI Taxonomy" id="420275"/>
    <lineage>
        <taxon>Eukaryota</taxon>
        <taxon>Sar</taxon>
        <taxon>Stramenopiles</taxon>
        <taxon>Ochrophyta</taxon>
        <taxon>Bacillariophyta</taxon>
        <taxon>Coscinodiscophyceae</taxon>
        <taxon>Chaetocerotophycidae</taxon>
        <taxon>Chaetocerotales</taxon>
        <taxon>Attheyaceae</taxon>
        <taxon>Attheya</taxon>
    </lineage>
</organism>
<keyword evidence="9" id="KW-0862">Zinc</keyword>
<keyword evidence="6" id="KW-0479">Metal-binding</keyword>
<dbReference type="PANTHER" id="PTHR45977:SF4">
    <property type="entry name" value="RING-TYPE DOMAIN-CONTAINING PROTEIN"/>
    <property type="match status" value="1"/>
</dbReference>
<keyword evidence="7 12" id="KW-0863">Zinc-finger</keyword>
<dbReference type="Gene3D" id="3.30.40.10">
    <property type="entry name" value="Zinc/RING finger domain, C3HC4 (zinc finger)"/>
    <property type="match status" value="1"/>
</dbReference>
<keyword evidence="4" id="KW-0808">Transferase</keyword>
<evidence type="ECO:0000256" key="6">
    <source>
        <dbReference type="ARBA" id="ARBA00022723"/>
    </source>
</evidence>
<dbReference type="AlphaFoldDB" id="A0A7S2UAS3"/>
<evidence type="ECO:0000256" key="1">
    <source>
        <dbReference type="ARBA" id="ARBA00000900"/>
    </source>
</evidence>
<keyword evidence="10" id="KW-1133">Transmembrane helix</keyword>
<evidence type="ECO:0000313" key="15">
    <source>
        <dbReference type="EMBL" id="CAD9812576.1"/>
    </source>
</evidence>
<dbReference type="PROSITE" id="PS50089">
    <property type="entry name" value="ZF_RING_2"/>
    <property type="match status" value="1"/>
</dbReference>
<evidence type="ECO:0000256" key="4">
    <source>
        <dbReference type="ARBA" id="ARBA00022679"/>
    </source>
</evidence>
<reference evidence="15" key="1">
    <citation type="submission" date="2021-01" db="EMBL/GenBank/DDBJ databases">
        <authorList>
            <person name="Corre E."/>
            <person name="Pelletier E."/>
            <person name="Niang G."/>
            <person name="Scheremetjew M."/>
            <person name="Finn R."/>
            <person name="Kale V."/>
            <person name="Holt S."/>
            <person name="Cochrane G."/>
            <person name="Meng A."/>
            <person name="Brown T."/>
            <person name="Cohen L."/>
        </authorList>
    </citation>
    <scope>NUCLEOTIDE SEQUENCE</scope>
    <source>
        <strain evidence="15">CCMP2084</strain>
    </source>
</reference>
<feature type="compositionally biased region" description="Polar residues" evidence="13">
    <location>
        <begin position="258"/>
        <end position="267"/>
    </location>
</feature>
<dbReference type="GO" id="GO:0008270">
    <property type="term" value="F:zinc ion binding"/>
    <property type="evidence" value="ECO:0007669"/>
    <property type="project" value="UniProtKB-KW"/>
</dbReference>
<evidence type="ECO:0000256" key="10">
    <source>
        <dbReference type="ARBA" id="ARBA00022989"/>
    </source>
</evidence>
<feature type="region of interest" description="Disordered" evidence="13">
    <location>
        <begin position="252"/>
        <end position="275"/>
    </location>
</feature>
<dbReference type="GO" id="GO:0006511">
    <property type="term" value="P:ubiquitin-dependent protein catabolic process"/>
    <property type="evidence" value="ECO:0007669"/>
    <property type="project" value="TreeGrafter"/>
</dbReference>
<evidence type="ECO:0000256" key="5">
    <source>
        <dbReference type="ARBA" id="ARBA00022692"/>
    </source>
</evidence>
<dbReference type="InterPro" id="IPR013083">
    <property type="entry name" value="Znf_RING/FYVE/PHD"/>
</dbReference>
<evidence type="ECO:0000256" key="9">
    <source>
        <dbReference type="ARBA" id="ARBA00022833"/>
    </source>
</evidence>
<feature type="region of interest" description="Disordered" evidence="13">
    <location>
        <begin position="1"/>
        <end position="97"/>
    </location>
</feature>
<keyword evidence="8" id="KW-0833">Ubl conjugation pathway</keyword>
<dbReference type="GO" id="GO:0016020">
    <property type="term" value="C:membrane"/>
    <property type="evidence" value="ECO:0007669"/>
    <property type="project" value="UniProtKB-SubCell"/>
</dbReference>
<dbReference type="CDD" id="cd16454">
    <property type="entry name" value="RING-H2_PA-TM-RING"/>
    <property type="match status" value="1"/>
</dbReference>
<evidence type="ECO:0000256" key="13">
    <source>
        <dbReference type="SAM" id="MobiDB-lite"/>
    </source>
</evidence>
<feature type="compositionally biased region" description="Basic and acidic residues" evidence="13">
    <location>
        <begin position="16"/>
        <end position="26"/>
    </location>
</feature>
<dbReference type="Pfam" id="PF13639">
    <property type="entry name" value="zf-RING_2"/>
    <property type="match status" value="1"/>
</dbReference>
<dbReference type="SUPFAM" id="SSF57850">
    <property type="entry name" value="RING/U-box"/>
    <property type="match status" value="1"/>
</dbReference>
<evidence type="ECO:0000256" key="3">
    <source>
        <dbReference type="ARBA" id="ARBA00012483"/>
    </source>
</evidence>
<evidence type="ECO:0000256" key="2">
    <source>
        <dbReference type="ARBA" id="ARBA00004141"/>
    </source>
</evidence>
<keyword evidence="5" id="KW-0812">Transmembrane</keyword>
<accession>A0A7S2UAS3</accession>
<evidence type="ECO:0000259" key="14">
    <source>
        <dbReference type="PROSITE" id="PS50089"/>
    </source>
</evidence>
<dbReference type="EMBL" id="HBHQ01006535">
    <property type="protein sequence ID" value="CAD9812576.1"/>
    <property type="molecule type" value="Transcribed_RNA"/>
</dbReference>
<comment type="subcellular location">
    <subcellularLocation>
        <location evidence="2">Membrane</location>
        <topology evidence="2">Multi-pass membrane protein</topology>
    </subcellularLocation>
</comment>
<evidence type="ECO:0000256" key="12">
    <source>
        <dbReference type="PROSITE-ProRule" id="PRU00175"/>
    </source>
</evidence>
<dbReference type="GO" id="GO:0061630">
    <property type="term" value="F:ubiquitin protein ligase activity"/>
    <property type="evidence" value="ECO:0007669"/>
    <property type="project" value="UniProtKB-EC"/>
</dbReference>
<feature type="compositionally biased region" description="Low complexity" evidence="13">
    <location>
        <begin position="1"/>
        <end position="13"/>
    </location>
</feature>